<evidence type="ECO:0000313" key="2">
    <source>
        <dbReference type="EMBL" id="CAK9093429.1"/>
    </source>
</evidence>
<keyword evidence="2" id="KW-0326">Glycosidase</keyword>
<sequence>MPELPPLPTYHQVLMSGSETLSPSYASSPTNQRLGDETEVKCNDYDCKCMEAKCTWPPEASMPVAADLHGSRDRVFCHARVSVLQVEPKTGMFQVRVVCQWAFRTFSQKSDTEISYRGVPGIRVPGLEVDVLESRVWKDLDSTKNNESSAIGSPSTRNTIFWRGTSIFVLRGYKRYWVRDFPFDRHVISLHQMDFVWRPHKDDDTFYDTMKVVWLKIDTTSVLSDWNPKDAVVTVGESDAKTAEKSGRESEFASKFKIRLRIERVHGFYVRQIFVISTLIFLSSCTPLALPPTQDAMDTRLSVYGGGLLTLVAFKYGIMDHLPSVPYSTFTDDFLMWQIYLVFVLIMECLVAFRCEVALLSRIDQLENYLLLLLCVTWSAALLYISTSKPTRREPWCQIPLGDTDALDAVVQDIFRYNSKPRLGHEKKANNVSSLKERLGFSGRPA</sequence>
<comment type="caution">
    <text evidence="2">The sequence shown here is derived from an EMBL/GenBank/DDBJ whole genome shotgun (WGS) entry which is preliminary data.</text>
</comment>
<dbReference type="GO" id="GO:0016798">
    <property type="term" value="F:hydrolase activity, acting on glycosyl bonds"/>
    <property type="evidence" value="ECO:0007669"/>
    <property type="project" value="UniProtKB-KW"/>
</dbReference>
<dbReference type="Proteomes" id="UP001642464">
    <property type="component" value="Unassembled WGS sequence"/>
</dbReference>
<dbReference type="SUPFAM" id="SSF90112">
    <property type="entry name" value="Neurotransmitter-gated ion-channel transmembrane pore"/>
    <property type="match status" value="1"/>
</dbReference>
<keyword evidence="1" id="KW-0472">Membrane</keyword>
<gene>
    <name evidence="2" type="ORF">SCF082_LOCUS43955</name>
</gene>
<dbReference type="EMBL" id="CAXAMM010040463">
    <property type="protein sequence ID" value="CAK9093429.1"/>
    <property type="molecule type" value="Genomic_DNA"/>
</dbReference>
<keyword evidence="3" id="KW-1185">Reference proteome</keyword>
<accession>A0ABP0QZN0</accession>
<feature type="transmembrane region" description="Helical" evidence="1">
    <location>
        <begin position="268"/>
        <end position="289"/>
    </location>
</feature>
<reference evidence="2 3" key="1">
    <citation type="submission" date="2024-02" db="EMBL/GenBank/DDBJ databases">
        <authorList>
            <person name="Chen Y."/>
            <person name="Shah S."/>
            <person name="Dougan E. K."/>
            <person name="Thang M."/>
            <person name="Chan C."/>
        </authorList>
    </citation>
    <scope>NUCLEOTIDE SEQUENCE [LARGE SCALE GENOMIC DNA]</scope>
</reference>
<keyword evidence="1" id="KW-0812">Transmembrane</keyword>
<organism evidence="2 3">
    <name type="scientific">Durusdinium trenchii</name>
    <dbReference type="NCBI Taxonomy" id="1381693"/>
    <lineage>
        <taxon>Eukaryota</taxon>
        <taxon>Sar</taxon>
        <taxon>Alveolata</taxon>
        <taxon>Dinophyceae</taxon>
        <taxon>Suessiales</taxon>
        <taxon>Symbiodiniaceae</taxon>
        <taxon>Durusdinium</taxon>
    </lineage>
</organism>
<dbReference type="Gene3D" id="1.20.58.390">
    <property type="entry name" value="Neurotransmitter-gated ion-channel transmembrane domain"/>
    <property type="match status" value="1"/>
</dbReference>
<name>A0ABP0QZN0_9DINO</name>
<dbReference type="InterPro" id="IPR036719">
    <property type="entry name" value="Neuro-gated_channel_TM_sf"/>
</dbReference>
<feature type="transmembrane region" description="Helical" evidence="1">
    <location>
        <begin position="369"/>
        <end position="386"/>
    </location>
</feature>
<keyword evidence="1" id="KW-1133">Transmembrane helix</keyword>
<feature type="transmembrane region" description="Helical" evidence="1">
    <location>
        <begin position="301"/>
        <end position="318"/>
    </location>
</feature>
<proteinExistence type="predicted"/>
<evidence type="ECO:0000256" key="1">
    <source>
        <dbReference type="SAM" id="Phobius"/>
    </source>
</evidence>
<evidence type="ECO:0000313" key="3">
    <source>
        <dbReference type="Proteomes" id="UP001642464"/>
    </source>
</evidence>
<feature type="transmembrane region" description="Helical" evidence="1">
    <location>
        <begin position="339"/>
        <end position="363"/>
    </location>
</feature>
<dbReference type="InterPro" id="IPR038050">
    <property type="entry name" value="Neuro_actylchol_rec"/>
</dbReference>
<keyword evidence="2" id="KW-0378">Hydrolase</keyword>
<protein>
    <submittedName>
        <fullName evidence="2">Glycosidase</fullName>
    </submittedName>
</protein>